<keyword evidence="2" id="KW-1185">Reference proteome</keyword>
<name>A0A1Y2IJ12_TRAC3</name>
<reference evidence="1 2" key="1">
    <citation type="journal article" date="2015" name="Biotechnol. Biofuels">
        <title>Enhanced degradation of softwood versus hardwood by the white-rot fungus Pycnoporus coccineus.</title>
        <authorList>
            <person name="Couturier M."/>
            <person name="Navarro D."/>
            <person name="Chevret D."/>
            <person name="Henrissat B."/>
            <person name="Piumi F."/>
            <person name="Ruiz-Duenas F.J."/>
            <person name="Martinez A.T."/>
            <person name="Grigoriev I.V."/>
            <person name="Riley R."/>
            <person name="Lipzen A."/>
            <person name="Berrin J.G."/>
            <person name="Master E.R."/>
            <person name="Rosso M.N."/>
        </authorList>
    </citation>
    <scope>NUCLEOTIDE SEQUENCE [LARGE SCALE GENOMIC DNA]</scope>
    <source>
        <strain evidence="1 2">BRFM310</strain>
    </source>
</reference>
<dbReference type="AlphaFoldDB" id="A0A1Y2IJ12"/>
<dbReference type="Proteomes" id="UP000193067">
    <property type="component" value="Unassembled WGS sequence"/>
</dbReference>
<protein>
    <submittedName>
        <fullName evidence="1">Uncharacterized protein</fullName>
    </submittedName>
</protein>
<evidence type="ECO:0000313" key="2">
    <source>
        <dbReference type="Proteomes" id="UP000193067"/>
    </source>
</evidence>
<sequence>MSPRVVVCAGGRGCCVVAGRTSWLWGGHRAWPWSCNGQTVKITLLLLRAGAARRTYILSLSLLRTRILVCVACTLVRWGSVGRGEE</sequence>
<organism evidence="1 2">
    <name type="scientific">Trametes coccinea (strain BRFM310)</name>
    <name type="common">Pycnoporus coccineus</name>
    <dbReference type="NCBI Taxonomy" id="1353009"/>
    <lineage>
        <taxon>Eukaryota</taxon>
        <taxon>Fungi</taxon>
        <taxon>Dikarya</taxon>
        <taxon>Basidiomycota</taxon>
        <taxon>Agaricomycotina</taxon>
        <taxon>Agaricomycetes</taxon>
        <taxon>Polyporales</taxon>
        <taxon>Polyporaceae</taxon>
        <taxon>Trametes</taxon>
    </lineage>
</organism>
<dbReference type="EMBL" id="KZ084113">
    <property type="protein sequence ID" value="OSD01118.1"/>
    <property type="molecule type" value="Genomic_DNA"/>
</dbReference>
<evidence type="ECO:0000313" key="1">
    <source>
        <dbReference type="EMBL" id="OSD01118.1"/>
    </source>
</evidence>
<proteinExistence type="predicted"/>
<accession>A0A1Y2IJ12</accession>
<gene>
    <name evidence="1" type="ORF">PYCCODRAFT_546151</name>
</gene>